<proteinExistence type="inferred from homology"/>
<dbReference type="AlphaFoldDB" id="A0A2T4VYZ0"/>
<comment type="similarity">
    <text evidence="1">Belongs to the thioredoxin family. DsbA subfamily.</text>
</comment>
<dbReference type="Proteomes" id="UP000240811">
    <property type="component" value="Unassembled WGS sequence"/>
</dbReference>
<gene>
    <name evidence="3" type="ORF">C4617_00725</name>
</gene>
<reference evidence="4" key="1">
    <citation type="submission" date="2018-02" db="EMBL/GenBank/DDBJ databases">
        <title>Genome sequence of Candidatus Liberibacter europaeus.</title>
        <authorList>
            <person name="Frampton R.A."/>
            <person name="Thompson S.M."/>
            <person name="David C."/>
            <person name="Addison S.M."/>
            <person name="Smith G.R."/>
        </authorList>
    </citation>
    <scope>NUCLEOTIDE SEQUENCE [LARGE SCALE GENOMIC DNA]</scope>
</reference>
<dbReference type="InterPro" id="IPR012336">
    <property type="entry name" value="Thioredoxin-like_fold"/>
</dbReference>
<comment type="caution">
    <text evidence="3">The sequence shown here is derived from an EMBL/GenBank/DDBJ whole genome shotgun (WGS) entry which is preliminary data.</text>
</comment>
<dbReference type="EMBL" id="PSQJ01000001">
    <property type="protein sequence ID" value="PTL86973.1"/>
    <property type="molecule type" value="Genomic_DNA"/>
</dbReference>
<dbReference type="PROSITE" id="PS51257">
    <property type="entry name" value="PROKAR_LIPOPROTEIN"/>
    <property type="match status" value="1"/>
</dbReference>
<dbReference type="PANTHER" id="PTHR13887">
    <property type="entry name" value="GLUTATHIONE S-TRANSFERASE KAPPA"/>
    <property type="match status" value="1"/>
</dbReference>
<feature type="domain" description="Thioredoxin-like fold" evidence="2">
    <location>
        <begin position="56"/>
        <end position="222"/>
    </location>
</feature>
<dbReference type="PANTHER" id="PTHR13887:SF56">
    <property type="entry name" value="THIOREDOXIN-LIKE REDUCTASE RV2466C"/>
    <property type="match status" value="1"/>
</dbReference>
<dbReference type="InterPro" id="IPR036249">
    <property type="entry name" value="Thioredoxin-like_sf"/>
</dbReference>
<protein>
    <submittedName>
        <fullName evidence="3">Disulfide bond formation protein DsbA</fullName>
    </submittedName>
</protein>
<name>A0A2T4VYZ0_9HYPH</name>
<evidence type="ECO:0000256" key="1">
    <source>
        <dbReference type="ARBA" id="ARBA00005791"/>
    </source>
</evidence>
<dbReference type="Pfam" id="PF13462">
    <property type="entry name" value="Thioredoxin_4"/>
    <property type="match status" value="1"/>
</dbReference>
<dbReference type="SUPFAM" id="SSF52833">
    <property type="entry name" value="Thioredoxin-like"/>
    <property type="match status" value="1"/>
</dbReference>
<sequence>MVSTRMGFLVAIAISSIIYGCGKKMQESSDSVLLPSPVKVVSDVNLSASSMGNMIDISIGRQDAPVTIIEYSSMTCFHCASFHNNVFGKIEDKYIKTGKVRYILREFPMDSASMAASMLARCAENRSEGGYFGFLSIVFKNNEDLLKSSNYWQFLLNMAKVAGFSQREFDSCLKNQDILDNINLGKKRALEKFSIDATPSFLIGGNVYAGAMSADIFFKIIDSML</sequence>
<organism evidence="3 4">
    <name type="scientific">Candidatus Liberibacter europaeus</name>
    <dbReference type="NCBI Taxonomy" id="744859"/>
    <lineage>
        <taxon>Bacteria</taxon>
        <taxon>Pseudomonadati</taxon>
        <taxon>Pseudomonadota</taxon>
        <taxon>Alphaproteobacteria</taxon>
        <taxon>Hyphomicrobiales</taxon>
        <taxon>Rhizobiaceae</taxon>
        <taxon>Liberibacter</taxon>
    </lineage>
</organism>
<evidence type="ECO:0000313" key="4">
    <source>
        <dbReference type="Proteomes" id="UP000240811"/>
    </source>
</evidence>
<dbReference type="Gene3D" id="3.40.30.10">
    <property type="entry name" value="Glutaredoxin"/>
    <property type="match status" value="1"/>
</dbReference>
<evidence type="ECO:0000313" key="3">
    <source>
        <dbReference type="EMBL" id="PTL86973.1"/>
    </source>
</evidence>
<evidence type="ECO:0000259" key="2">
    <source>
        <dbReference type="Pfam" id="PF13462"/>
    </source>
</evidence>
<accession>A0A2T4VYZ0</accession>
<dbReference type="Gene3D" id="1.10.40.80">
    <property type="match status" value="1"/>
</dbReference>